<dbReference type="InterPro" id="IPR011463">
    <property type="entry name" value="DUF1569"/>
</dbReference>
<accession>A0A1I1ZI48</accession>
<keyword evidence="2" id="KW-1185">Reference proteome</keyword>
<sequence length="80" mass="8859">MFNARGAMSHGLDEVIPGEVVTDDGQTQDALLRLKNALVTFKGYGSEMKAHFANGQLSKDDHAIAHVLHINNHLEEFRMV</sequence>
<organism evidence="1 2">
    <name type="scientific">Sulfitobacter brevis</name>
    <dbReference type="NCBI Taxonomy" id="74348"/>
    <lineage>
        <taxon>Bacteria</taxon>
        <taxon>Pseudomonadati</taxon>
        <taxon>Pseudomonadota</taxon>
        <taxon>Alphaproteobacteria</taxon>
        <taxon>Rhodobacterales</taxon>
        <taxon>Roseobacteraceae</taxon>
        <taxon>Sulfitobacter</taxon>
    </lineage>
</organism>
<proteinExistence type="predicted"/>
<reference evidence="1 2" key="1">
    <citation type="submission" date="2016-10" db="EMBL/GenBank/DDBJ databases">
        <authorList>
            <person name="de Groot N.N."/>
        </authorList>
    </citation>
    <scope>NUCLEOTIDE SEQUENCE [LARGE SCALE GENOMIC DNA]</scope>
    <source>
        <strain evidence="1 2">DSM 11443</strain>
    </source>
</reference>
<dbReference type="Pfam" id="PF07606">
    <property type="entry name" value="DUF1569"/>
    <property type="match status" value="1"/>
</dbReference>
<dbReference type="Proteomes" id="UP000198977">
    <property type="component" value="Unassembled WGS sequence"/>
</dbReference>
<dbReference type="AlphaFoldDB" id="A0A1I1ZI48"/>
<gene>
    <name evidence="1" type="ORF">SAMN04488523_106163</name>
</gene>
<protein>
    <submittedName>
        <fullName evidence="1">Uncharacterized protein</fullName>
    </submittedName>
</protein>
<evidence type="ECO:0000313" key="1">
    <source>
        <dbReference type="EMBL" id="SFE31504.1"/>
    </source>
</evidence>
<dbReference type="EMBL" id="FOMW01000006">
    <property type="protein sequence ID" value="SFE31504.1"/>
    <property type="molecule type" value="Genomic_DNA"/>
</dbReference>
<evidence type="ECO:0000313" key="2">
    <source>
        <dbReference type="Proteomes" id="UP000198977"/>
    </source>
</evidence>
<name>A0A1I1ZI48_9RHOB</name>